<dbReference type="PANTHER" id="PTHR31793">
    <property type="entry name" value="4-HYDROXYBENZOYL-COA THIOESTERASE FAMILY MEMBER"/>
    <property type="match status" value="1"/>
</dbReference>
<gene>
    <name evidence="3" type="ORF">GCM10023185_27690</name>
</gene>
<dbReference type="RefSeq" id="WP_345236669.1">
    <property type="nucleotide sequence ID" value="NZ_BAABGZ010000055.1"/>
</dbReference>
<comment type="similarity">
    <text evidence="1">Belongs to the 4-hydroxybenzoyl-CoA thioesterase family.</text>
</comment>
<evidence type="ECO:0000256" key="2">
    <source>
        <dbReference type="ARBA" id="ARBA00022801"/>
    </source>
</evidence>
<evidence type="ECO:0008006" key="5">
    <source>
        <dbReference type="Google" id="ProtNLM"/>
    </source>
</evidence>
<organism evidence="3 4">
    <name type="scientific">Hymenobacter saemangeumensis</name>
    <dbReference type="NCBI Taxonomy" id="1084522"/>
    <lineage>
        <taxon>Bacteria</taxon>
        <taxon>Pseudomonadati</taxon>
        <taxon>Bacteroidota</taxon>
        <taxon>Cytophagia</taxon>
        <taxon>Cytophagales</taxon>
        <taxon>Hymenobacteraceae</taxon>
        <taxon>Hymenobacter</taxon>
    </lineage>
</organism>
<evidence type="ECO:0000256" key="1">
    <source>
        <dbReference type="ARBA" id="ARBA00005953"/>
    </source>
</evidence>
<keyword evidence="2" id="KW-0378">Hydrolase</keyword>
<accession>A0ABP8IJV1</accession>
<evidence type="ECO:0000313" key="4">
    <source>
        <dbReference type="Proteomes" id="UP001501153"/>
    </source>
</evidence>
<keyword evidence="4" id="KW-1185">Reference proteome</keyword>
<dbReference type="Pfam" id="PF13279">
    <property type="entry name" value="4HBT_2"/>
    <property type="match status" value="1"/>
</dbReference>
<sequence length="143" mass="15763">MARIKVALPDTFPFATEIPVRITDINYGAHLGNDALLGMLHEARIHFLKFLGLAAGDYDPTTKLGMIMVDVAIEYKGEGFHGDVLTFQMAATDASKYGFDVVYWVHNQAGREIARAKTGMLCFDYNVRKLRVLPAELAAQVSG</sequence>
<proteinExistence type="inferred from homology"/>
<reference evidence="4" key="1">
    <citation type="journal article" date="2019" name="Int. J. Syst. Evol. Microbiol.">
        <title>The Global Catalogue of Microorganisms (GCM) 10K type strain sequencing project: providing services to taxonomists for standard genome sequencing and annotation.</title>
        <authorList>
            <consortium name="The Broad Institute Genomics Platform"/>
            <consortium name="The Broad Institute Genome Sequencing Center for Infectious Disease"/>
            <person name="Wu L."/>
            <person name="Ma J."/>
        </authorList>
    </citation>
    <scope>NUCLEOTIDE SEQUENCE [LARGE SCALE GENOMIC DNA]</scope>
    <source>
        <strain evidence="4">JCM 17923</strain>
    </source>
</reference>
<dbReference type="InterPro" id="IPR029069">
    <property type="entry name" value="HotDog_dom_sf"/>
</dbReference>
<name>A0ABP8IJV1_9BACT</name>
<dbReference type="SUPFAM" id="SSF54637">
    <property type="entry name" value="Thioesterase/thiol ester dehydrase-isomerase"/>
    <property type="match status" value="1"/>
</dbReference>
<dbReference type="Proteomes" id="UP001501153">
    <property type="component" value="Unassembled WGS sequence"/>
</dbReference>
<dbReference type="PANTHER" id="PTHR31793:SF27">
    <property type="entry name" value="NOVEL THIOESTERASE SUPERFAMILY DOMAIN AND SAPOSIN A-TYPE DOMAIN CONTAINING PROTEIN (0610012H03RIK)"/>
    <property type="match status" value="1"/>
</dbReference>
<comment type="caution">
    <text evidence="3">The sequence shown here is derived from an EMBL/GenBank/DDBJ whole genome shotgun (WGS) entry which is preliminary data.</text>
</comment>
<protein>
    <recommendedName>
        <fullName evidence="5">Thioesterase</fullName>
    </recommendedName>
</protein>
<dbReference type="EMBL" id="BAABGZ010000055">
    <property type="protein sequence ID" value="GAA4360908.1"/>
    <property type="molecule type" value="Genomic_DNA"/>
</dbReference>
<dbReference type="Gene3D" id="3.10.129.10">
    <property type="entry name" value="Hotdog Thioesterase"/>
    <property type="match status" value="1"/>
</dbReference>
<dbReference type="CDD" id="cd00586">
    <property type="entry name" value="4HBT"/>
    <property type="match status" value="1"/>
</dbReference>
<evidence type="ECO:0000313" key="3">
    <source>
        <dbReference type="EMBL" id="GAA4360908.1"/>
    </source>
</evidence>
<dbReference type="InterPro" id="IPR050563">
    <property type="entry name" value="4-hydroxybenzoyl-CoA_TE"/>
</dbReference>